<dbReference type="Gene3D" id="1.10.8.20">
    <property type="entry name" value="N-terminal domain of phosphatidylinositol transfer protein sec14p"/>
    <property type="match status" value="1"/>
</dbReference>
<dbReference type="OrthoDB" id="440711at2759"/>
<dbReference type="EMBL" id="JH668553">
    <property type="protein sequence ID" value="KAG6457640.1"/>
    <property type="molecule type" value="Genomic_DNA"/>
</dbReference>
<evidence type="ECO:0000259" key="1">
    <source>
        <dbReference type="PROSITE" id="PS50191"/>
    </source>
</evidence>
<accession>A0A0S2Z371</accession>
<dbReference type="Gene3D" id="3.40.525.10">
    <property type="entry name" value="CRAL-TRIO lipid binding domain"/>
    <property type="match status" value="1"/>
</dbReference>
<feature type="non-terminal residue" evidence="2">
    <location>
        <position position="297"/>
    </location>
</feature>
<dbReference type="InterPro" id="IPR011074">
    <property type="entry name" value="CRAL/TRIO_N_dom"/>
</dbReference>
<dbReference type="InterPro" id="IPR001251">
    <property type="entry name" value="CRAL-TRIO_dom"/>
</dbReference>
<name>A0A0S2Z371_MANSE</name>
<reference evidence="3" key="2">
    <citation type="journal article" date="2016" name="Insect Biochem. Mol. Biol.">
        <title>Multifaceted biological insights from a draft genome sequence of the tobacco hornworm moth, Manduca sexta.</title>
        <authorList>
            <person name="Kanost M.R."/>
            <person name="Arrese E.L."/>
            <person name="Cao X."/>
            <person name="Chen Y.R."/>
            <person name="Chellapilla S."/>
            <person name="Goldsmith M.R."/>
            <person name="Grosse-Wilde E."/>
            <person name="Heckel D.G."/>
            <person name="Herndon N."/>
            <person name="Jiang H."/>
            <person name="Papanicolaou A."/>
            <person name="Qu J."/>
            <person name="Soulages J.L."/>
            <person name="Vogel H."/>
            <person name="Walters J."/>
            <person name="Waterhouse R.M."/>
            <person name="Ahn S.J."/>
            <person name="Almeida F.C."/>
            <person name="An C."/>
            <person name="Aqrawi P."/>
            <person name="Bretschneider A."/>
            <person name="Bryant W.B."/>
            <person name="Bucks S."/>
            <person name="Chao H."/>
            <person name="Chevignon G."/>
            <person name="Christen J.M."/>
            <person name="Clarke D.F."/>
            <person name="Dittmer N.T."/>
            <person name="Ferguson L.C.F."/>
            <person name="Garavelou S."/>
            <person name="Gordon K.H.J."/>
            <person name="Gunaratna R.T."/>
            <person name="Han Y."/>
            <person name="Hauser F."/>
            <person name="He Y."/>
            <person name="Heidel-Fischer H."/>
            <person name="Hirsh A."/>
            <person name="Hu Y."/>
            <person name="Jiang H."/>
            <person name="Kalra D."/>
            <person name="Klinner C."/>
            <person name="Konig C."/>
            <person name="Kovar C."/>
            <person name="Kroll A.R."/>
            <person name="Kuwar S.S."/>
            <person name="Lee S.L."/>
            <person name="Lehman R."/>
            <person name="Li K."/>
            <person name="Li Z."/>
            <person name="Liang H."/>
            <person name="Lovelace S."/>
            <person name="Lu Z."/>
            <person name="Mansfield J.H."/>
            <person name="McCulloch K.J."/>
            <person name="Mathew T."/>
            <person name="Morton B."/>
            <person name="Muzny D.M."/>
            <person name="Neunemann D."/>
            <person name="Ongeri F."/>
            <person name="Pauchet Y."/>
            <person name="Pu L.L."/>
            <person name="Pyrousis I."/>
            <person name="Rao X.J."/>
            <person name="Redding A."/>
            <person name="Roesel C."/>
            <person name="Sanchez-Gracia A."/>
            <person name="Schaack S."/>
            <person name="Shukla A."/>
            <person name="Tetreau G."/>
            <person name="Wang Y."/>
            <person name="Xiong G.H."/>
            <person name="Traut W."/>
            <person name="Walsh T.K."/>
            <person name="Worley K.C."/>
            <person name="Wu D."/>
            <person name="Wu W."/>
            <person name="Wu Y.Q."/>
            <person name="Zhang X."/>
            <person name="Zou Z."/>
            <person name="Zucker H."/>
            <person name="Briscoe A.D."/>
            <person name="Burmester T."/>
            <person name="Clem R.J."/>
            <person name="Feyereisen R."/>
            <person name="Grimmelikhuijzen C.J.P."/>
            <person name="Hamodrakas S.J."/>
            <person name="Hansson B.S."/>
            <person name="Huguet E."/>
            <person name="Jermiin L.S."/>
            <person name="Lan Q."/>
            <person name="Lehman H.K."/>
            <person name="Lorenzen M."/>
            <person name="Merzendorfer H."/>
            <person name="Michalopoulos I."/>
            <person name="Morton D.B."/>
            <person name="Muthukrishnan S."/>
            <person name="Oakeshott J.G."/>
            <person name="Palmer W."/>
            <person name="Park Y."/>
            <person name="Passarelli A.L."/>
            <person name="Rozas J."/>
            <person name="Schwartz L.M."/>
            <person name="Smith W."/>
            <person name="Southgate A."/>
            <person name="Vilcinskas A."/>
            <person name="Vogt R."/>
            <person name="Wang P."/>
            <person name="Werren J."/>
            <person name="Yu X.Q."/>
            <person name="Zhou J.J."/>
            <person name="Brown S.J."/>
            <person name="Scherer S.E."/>
            <person name="Richards S."/>
            <person name="Blissard G.W."/>
        </authorList>
    </citation>
    <scope>NUCLEOTIDE SEQUENCE</scope>
</reference>
<dbReference type="PANTHER" id="PTHR10174:SF234">
    <property type="entry name" value="SD01558P"/>
    <property type="match status" value="1"/>
</dbReference>
<dbReference type="SUPFAM" id="SSF46938">
    <property type="entry name" value="CRAL/TRIO N-terminal domain"/>
    <property type="match status" value="1"/>
</dbReference>
<evidence type="ECO:0000313" key="2">
    <source>
        <dbReference type="EMBL" id="ALQ33319.1"/>
    </source>
</evidence>
<evidence type="ECO:0000313" key="3">
    <source>
        <dbReference type="EMBL" id="KAG6457640.1"/>
    </source>
</evidence>
<dbReference type="AlphaFoldDB" id="A0A0S2Z371"/>
<dbReference type="SMART" id="SM00516">
    <property type="entry name" value="SEC14"/>
    <property type="match status" value="1"/>
</dbReference>
<keyword evidence="4" id="KW-1185">Reference proteome</keyword>
<reference evidence="3" key="3">
    <citation type="submission" date="2020-12" db="EMBL/GenBank/DDBJ databases">
        <authorList>
            <person name="Kanost M."/>
        </authorList>
    </citation>
    <scope>NUCLEOTIDE SEQUENCE</scope>
</reference>
<dbReference type="CDD" id="cd00170">
    <property type="entry name" value="SEC14"/>
    <property type="match status" value="1"/>
</dbReference>
<protein>
    <submittedName>
        <fullName evidence="2">CRAL-TRIO domain-containing protein</fullName>
    </submittedName>
</protein>
<dbReference type="PROSITE" id="PS50191">
    <property type="entry name" value="CRAL_TRIO"/>
    <property type="match status" value="1"/>
</dbReference>
<dbReference type="SUPFAM" id="SSF52087">
    <property type="entry name" value="CRAL/TRIO domain"/>
    <property type="match status" value="1"/>
</dbReference>
<dbReference type="GO" id="GO:0016020">
    <property type="term" value="C:membrane"/>
    <property type="evidence" value="ECO:0007669"/>
    <property type="project" value="TreeGrafter"/>
</dbReference>
<organism evidence="2">
    <name type="scientific">Manduca sexta</name>
    <name type="common">Tobacco hawkmoth</name>
    <name type="synonym">Tobacco hornworm</name>
    <dbReference type="NCBI Taxonomy" id="7130"/>
    <lineage>
        <taxon>Eukaryota</taxon>
        <taxon>Metazoa</taxon>
        <taxon>Ecdysozoa</taxon>
        <taxon>Arthropoda</taxon>
        <taxon>Hexapoda</taxon>
        <taxon>Insecta</taxon>
        <taxon>Pterygota</taxon>
        <taxon>Neoptera</taxon>
        <taxon>Endopterygota</taxon>
        <taxon>Lepidoptera</taxon>
        <taxon>Glossata</taxon>
        <taxon>Ditrysia</taxon>
        <taxon>Bombycoidea</taxon>
        <taxon>Sphingidae</taxon>
        <taxon>Sphinginae</taxon>
        <taxon>Sphingini</taxon>
        <taxon>Manduca</taxon>
    </lineage>
</organism>
<dbReference type="SMART" id="SM01100">
    <property type="entry name" value="CRAL_TRIO_N"/>
    <property type="match status" value="1"/>
</dbReference>
<dbReference type="PRINTS" id="PR00180">
    <property type="entry name" value="CRETINALDHBP"/>
</dbReference>
<dbReference type="InterPro" id="IPR036865">
    <property type="entry name" value="CRAL-TRIO_dom_sf"/>
</dbReference>
<dbReference type="EMBL" id="KT943561">
    <property type="protein sequence ID" value="ALQ33319.1"/>
    <property type="molecule type" value="mRNA"/>
</dbReference>
<dbReference type="InterPro" id="IPR036273">
    <property type="entry name" value="CRAL/TRIO_N_dom_sf"/>
</dbReference>
<dbReference type="PANTHER" id="PTHR10174">
    <property type="entry name" value="ALPHA-TOCOPHEROL TRANSFER PROTEIN-RELATED"/>
    <property type="match status" value="1"/>
</dbReference>
<reference evidence="2" key="1">
    <citation type="journal article" date="2015" name="Insect Biochem. Mol. Biol.">
        <title>Molecular evolution and expression of the CRAL_TRIO protein family in insects.</title>
        <authorList>
            <person name="Smith G."/>
            <person name="Briscoe A.D."/>
        </authorList>
    </citation>
    <scope>NUCLEOTIDE SEQUENCE</scope>
</reference>
<evidence type="ECO:0000313" key="4">
    <source>
        <dbReference type="Proteomes" id="UP000791440"/>
    </source>
</evidence>
<dbReference type="Proteomes" id="UP000791440">
    <property type="component" value="Unassembled WGS sequence"/>
</dbReference>
<feature type="domain" description="CRAL-TRIO" evidence="1">
    <location>
        <begin position="118"/>
        <end position="269"/>
    </location>
</feature>
<dbReference type="Gene3D" id="1.20.5.1200">
    <property type="entry name" value="Alpha-tocopherol transfer"/>
    <property type="match status" value="1"/>
</dbReference>
<dbReference type="Pfam" id="PF00650">
    <property type="entry name" value="CRAL_TRIO"/>
    <property type="match status" value="1"/>
</dbReference>
<gene>
    <name evidence="3" type="ORF">O3G_MSEX010421</name>
</gene>
<dbReference type="GO" id="GO:1902936">
    <property type="term" value="F:phosphatidylinositol bisphosphate binding"/>
    <property type="evidence" value="ECO:0007669"/>
    <property type="project" value="TreeGrafter"/>
</dbReference>
<sequence>MKTDIKMWSFEEIAFQAEMNRHEDPDSEEDAFVLCGEDPTTRNKKIVEFRNLIKERNECHPHRTDDAYLLRFLRARQSIPARAHRLLVRYCNFREANPHLWRDVDWFGLTRLGSVFEGVLYDRPDVGRIIICRLGLWDPDKLPVEDLIRGCLLLLEIGIMQPKLQIVGGTGLLDCEGLTMKHMRQFSPSIALQAMNVMGYSFPLHQRGIHIINCSRFFETLFPLFKRLAPADDLWKKVYMHGYDITSLHRYIDPECLPKRYGGYRDPVSLERWLTKIKEYKNKSFDNDMRNLGYGVD</sequence>
<proteinExistence type="evidence at transcript level"/>